<evidence type="ECO:0000313" key="3">
    <source>
        <dbReference type="EMBL" id="QHU31900.1"/>
    </source>
</evidence>
<dbReference type="EMBL" id="MN740533">
    <property type="protein sequence ID" value="QHU31900.1"/>
    <property type="molecule type" value="Genomic_DNA"/>
</dbReference>
<protein>
    <recommendedName>
        <fullName evidence="2">WLM domain-containing protein</fullName>
    </recommendedName>
</protein>
<feature type="domain" description="WLM" evidence="2">
    <location>
        <begin position="105"/>
        <end position="172"/>
    </location>
</feature>
<reference evidence="3" key="1">
    <citation type="journal article" date="2020" name="Nature">
        <title>Giant virus diversity and host interactions through global metagenomics.</title>
        <authorList>
            <person name="Schulz F."/>
            <person name="Roux S."/>
            <person name="Paez-Espino D."/>
            <person name="Jungbluth S."/>
            <person name="Walsh D.A."/>
            <person name="Denef V.J."/>
            <person name="McMahon K.D."/>
            <person name="Konstantinidis K.T."/>
            <person name="Eloe-Fadrosh E.A."/>
            <person name="Kyrpides N.C."/>
            <person name="Woyke T."/>
        </authorList>
    </citation>
    <scope>NUCLEOTIDE SEQUENCE</scope>
    <source>
        <strain evidence="3">GVMAG-M-3300027963-41</strain>
    </source>
</reference>
<keyword evidence="1" id="KW-0812">Transmembrane</keyword>
<sequence length="207" mass="23718">MNESILPWAFLVGIVGIGYAGLAMKDSKYPVALTKSTVDGQMYLVRNLPDKQDAADRLARVRGRLLKLREYLKAKYYDKKFVKQMIDNFDCSAQRFSESTPDAQYTSYSVNKGEQIFMCLRQRDEQERLVQENIIVFVALHEMSHVGTSSIGHTPEFWNHFAWILQQAEATGVYEYTNFAAHPVEYCGVHITDSPKYKETVDDGLKN</sequence>
<dbReference type="Pfam" id="PF08325">
    <property type="entry name" value="WLM"/>
    <property type="match status" value="1"/>
</dbReference>
<dbReference type="AlphaFoldDB" id="A0A6C0LNG0"/>
<evidence type="ECO:0000259" key="2">
    <source>
        <dbReference type="Pfam" id="PF08325"/>
    </source>
</evidence>
<name>A0A6C0LNG0_9ZZZZ</name>
<dbReference type="InterPro" id="IPR013536">
    <property type="entry name" value="WLM_dom"/>
</dbReference>
<accession>A0A6C0LNG0</accession>
<keyword evidence="1" id="KW-0472">Membrane</keyword>
<keyword evidence="1" id="KW-1133">Transmembrane helix</keyword>
<proteinExistence type="predicted"/>
<evidence type="ECO:0000256" key="1">
    <source>
        <dbReference type="SAM" id="Phobius"/>
    </source>
</evidence>
<organism evidence="3">
    <name type="scientific">viral metagenome</name>
    <dbReference type="NCBI Taxonomy" id="1070528"/>
    <lineage>
        <taxon>unclassified sequences</taxon>
        <taxon>metagenomes</taxon>
        <taxon>organismal metagenomes</taxon>
    </lineage>
</organism>
<feature type="transmembrane region" description="Helical" evidence="1">
    <location>
        <begin position="6"/>
        <end position="24"/>
    </location>
</feature>